<organism evidence="1 2">
    <name type="scientific">Clostridium frigidicarnis</name>
    <dbReference type="NCBI Taxonomy" id="84698"/>
    <lineage>
        <taxon>Bacteria</taxon>
        <taxon>Bacillati</taxon>
        <taxon>Bacillota</taxon>
        <taxon>Clostridia</taxon>
        <taxon>Eubacteriales</taxon>
        <taxon>Clostridiaceae</taxon>
        <taxon>Clostridium</taxon>
    </lineage>
</organism>
<protein>
    <submittedName>
        <fullName evidence="1">Uncharacterized protein</fullName>
    </submittedName>
</protein>
<accession>A0A1I0WVR9</accession>
<keyword evidence="2" id="KW-1185">Reference proteome</keyword>
<name>A0A1I0WVR9_9CLOT</name>
<reference evidence="1 2" key="1">
    <citation type="submission" date="2016-10" db="EMBL/GenBank/DDBJ databases">
        <authorList>
            <person name="de Groot N.N."/>
        </authorList>
    </citation>
    <scope>NUCLEOTIDE SEQUENCE [LARGE SCALE GENOMIC DNA]</scope>
    <source>
        <strain evidence="1 2">DSM 12271</strain>
    </source>
</reference>
<proteinExistence type="predicted"/>
<dbReference type="STRING" id="84698.SAMN04488528_1006104"/>
<dbReference type="AlphaFoldDB" id="A0A1I0WVR9"/>
<sequence>MGKREIYHDFGTRMCGRFADFIFTEDFFFNNQWILILWLLSNRDRCDSNCFGITYGGHYSYYDPCIKDSRYCCNNGMYYIPQCGYRPCAPHYRNNSFCGDSYNNFWWILILVFFNNRNNKNKCLPKGEKGDGNK</sequence>
<dbReference type="EMBL" id="FOKI01000006">
    <property type="protein sequence ID" value="SFA92815.1"/>
    <property type="molecule type" value="Genomic_DNA"/>
</dbReference>
<evidence type="ECO:0000313" key="1">
    <source>
        <dbReference type="EMBL" id="SFA92815.1"/>
    </source>
</evidence>
<evidence type="ECO:0000313" key="2">
    <source>
        <dbReference type="Proteomes" id="UP000198619"/>
    </source>
</evidence>
<gene>
    <name evidence="1" type="ORF">SAMN04488528_1006104</name>
</gene>
<dbReference type="RefSeq" id="WP_090039517.1">
    <property type="nucleotide sequence ID" value="NZ_FOKI01000006.1"/>
</dbReference>
<dbReference type="Proteomes" id="UP000198619">
    <property type="component" value="Unassembled WGS sequence"/>
</dbReference>